<feature type="active site" description="Proton acceptor" evidence="7">
    <location>
        <position position="297"/>
    </location>
</feature>
<feature type="binding site" evidence="8">
    <location>
        <position position="300"/>
    </location>
    <ligand>
        <name>glyoxylate</name>
        <dbReference type="ChEBI" id="CHEBI:36655"/>
    </ligand>
</feature>
<protein>
    <recommendedName>
        <fullName evidence="2">(S)-2-hydroxy-acid oxidase</fullName>
        <ecNumber evidence="2">1.1.3.15</ecNumber>
    </recommendedName>
</protein>
<feature type="binding site" evidence="8">
    <location>
        <position position="295"/>
    </location>
    <ligand>
        <name>FMN</name>
        <dbReference type="ChEBI" id="CHEBI:58210"/>
    </ligand>
</feature>
<dbReference type="InterPro" id="IPR000262">
    <property type="entry name" value="FMN-dep_DH"/>
</dbReference>
<feature type="binding site" evidence="8">
    <location>
        <position position="173"/>
    </location>
    <ligand>
        <name>FMN</name>
        <dbReference type="ChEBI" id="CHEBI:58210"/>
    </ligand>
</feature>
<keyword evidence="8" id="KW-0285">Flavoprotein</keyword>
<evidence type="ECO:0000313" key="11">
    <source>
        <dbReference type="Proteomes" id="UP000002358"/>
    </source>
</evidence>
<comment type="catalytic activity">
    <reaction evidence="6">
        <text>2-hydroxyoctanoate + O2 = 2-oxooctanoate + H2O2</text>
        <dbReference type="Rhea" id="RHEA:67940"/>
        <dbReference type="ChEBI" id="CHEBI:15379"/>
        <dbReference type="ChEBI" id="CHEBI:16240"/>
        <dbReference type="ChEBI" id="CHEBI:133514"/>
        <dbReference type="ChEBI" id="CHEBI:176689"/>
    </reaction>
    <physiologicalReaction direction="left-to-right" evidence="6">
        <dbReference type="Rhea" id="RHEA:67941"/>
    </physiologicalReaction>
</comment>
<dbReference type="InterPro" id="IPR008259">
    <property type="entry name" value="FMN_hydac_DH_AS"/>
</dbReference>
<dbReference type="InterPro" id="IPR037396">
    <property type="entry name" value="FMN_HAD"/>
</dbReference>
<evidence type="ECO:0000256" key="2">
    <source>
        <dbReference type="ARBA" id="ARBA00013087"/>
    </source>
</evidence>
<feature type="binding site" evidence="8">
    <location>
        <position position="201"/>
    </location>
    <ligand>
        <name>FMN</name>
        <dbReference type="ChEBI" id="CHEBI:58210"/>
    </ligand>
</feature>
<evidence type="ECO:0000256" key="7">
    <source>
        <dbReference type="PIRSR" id="PIRSR000138-1"/>
    </source>
</evidence>
<evidence type="ECO:0000256" key="8">
    <source>
        <dbReference type="PIRSR" id="PIRSR000138-2"/>
    </source>
</evidence>
<dbReference type="EnsemblMetazoa" id="XM_016988594">
    <property type="protein sequence ID" value="XP_016844083"/>
    <property type="gene ID" value="LOC100124052"/>
</dbReference>
<keyword evidence="8" id="KW-0288">FMN</keyword>
<dbReference type="GO" id="GO:0001561">
    <property type="term" value="P:fatty acid alpha-oxidation"/>
    <property type="evidence" value="ECO:0007669"/>
    <property type="project" value="TreeGrafter"/>
</dbReference>
<evidence type="ECO:0000313" key="10">
    <source>
        <dbReference type="EnsemblMetazoa" id="XP_016844083"/>
    </source>
</evidence>
<organism evidence="10 11">
    <name type="scientific">Nasonia vitripennis</name>
    <name type="common">Parasitic wasp</name>
    <dbReference type="NCBI Taxonomy" id="7425"/>
    <lineage>
        <taxon>Eukaryota</taxon>
        <taxon>Metazoa</taxon>
        <taxon>Ecdysozoa</taxon>
        <taxon>Arthropoda</taxon>
        <taxon>Hexapoda</taxon>
        <taxon>Insecta</taxon>
        <taxon>Pterygota</taxon>
        <taxon>Neoptera</taxon>
        <taxon>Endopterygota</taxon>
        <taxon>Hymenoptera</taxon>
        <taxon>Apocrita</taxon>
        <taxon>Proctotrupomorpha</taxon>
        <taxon>Chalcidoidea</taxon>
        <taxon>Pteromalidae</taxon>
        <taxon>Pteromalinae</taxon>
        <taxon>Nasonia</taxon>
    </lineage>
</organism>
<evidence type="ECO:0000259" key="9">
    <source>
        <dbReference type="PROSITE" id="PS51349"/>
    </source>
</evidence>
<feature type="binding site" evidence="8">
    <location>
        <position position="297"/>
    </location>
    <ligand>
        <name>glyoxylate</name>
        <dbReference type="ChEBI" id="CHEBI:36655"/>
    </ligand>
</feature>
<keyword evidence="3" id="KW-0560">Oxidoreductase</keyword>
<feature type="binding site" evidence="8">
    <location>
        <begin position="122"/>
        <end position="124"/>
    </location>
    <ligand>
        <name>FMN</name>
        <dbReference type="ChEBI" id="CHEBI:58210"/>
    </ligand>
</feature>
<dbReference type="PIRSF" id="PIRSF000138">
    <property type="entry name" value="Al-hdrx_acd_dh"/>
    <property type="match status" value="1"/>
</dbReference>
<evidence type="ECO:0000256" key="5">
    <source>
        <dbReference type="ARBA" id="ARBA00029325"/>
    </source>
</evidence>
<feature type="binding site" evidence="8">
    <location>
        <position position="273"/>
    </location>
    <ligand>
        <name>FMN</name>
        <dbReference type="ChEBI" id="CHEBI:58210"/>
    </ligand>
</feature>
<comment type="cofactor">
    <cofactor evidence="1">
        <name>FMN</name>
        <dbReference type="ChEBI" id="CHEBI:58210"/>
    </cofactor>
</comment>
<feature type="binding site" evidence="8">
    <location>
        <position position="151"/>
    </location>
    <ligand>
        <name>FMN</name>
        <dbReference type="ChEBI" id="CHEBI:58210"/>
    </ligand>
</feature>
<proteinExistence type="inferred from homology"/>
<dbReference type="GO" id="GO:0003973">
    <property type="term" value="F:(S)-2-hydroxy-acid oxidase activity"/>
    <property type="evidence" value="ECO:0007669"/>
    <property type="project" value="UniProtKB-EC"/>
</dbReference>
<dbReference type="OrthoDB" id="25826at2759"/>
<evidence type="ECO:0000256" key="6">
    <source>
        <dbReference type="ARBA" id="ARBA00029327"/>
    </source>
</evidence>
<comment type="similarity">
    <text evidence="4">Belongs to the FMN-dependent alpha-hydroxy acid dehydrogenase family.</text>
</comment>
<name>A0A7M7J797_NASVI</name>
<feature type="binding site" evidence="8">
    <location>
        <begin position="351"/>
        <end position="352"/>
    </location>
    <ligand>
        <name>FMN</name>
        <dbReference type="ChEBI" id="CHEBI:58210"/>
    </ligand>
</feature>
<reference evidence="10" key="1">
    <citation type="submission" date="2021-01" db="UniProtKB">
        <authorList>
            <consortium name="EnsemblMetazoa"/>
        </authorList>
    </citation>
    <scope>IDENTIFICATION</scope>
</reference>
<dbReference type="Proteomes" id="UP000002358">
    <property type="component" value="Chromosome 5"/>
</dbReference>
<feature type="binding site" evidence="8">
    <location>
        <position position="69"/>
    </location>
    <ligand>
        <name>glyoxylate</name>
        <dbReference type="ChEBI" id="CHEBI:36655"/>
    </ligand>
</feature>
<dbReference type="CDD" id="cd02809">
    <property type="entry name" value="alpha_hydroxyacid_oxid_FMN"/>
    <property type="match status" value="1"/>
</dbReference>
<dbReference type="GO" id="GO:0010181">
    <property type="term" value="F:FMN binding"/>
    <property type="evidence" value="ECO:0007669"/>
    <property type="project" value="InterPro"/>
</dbReference>
<feature type="binding site" evidence="8">
    <location>
        <begin position="328"/>
        <end position="332"/>
    </location>
    <ligand>
        <name>FMN</name>
        <dbReference type="ChEBI" id="CHEBI:58210"/>
    </ligand>
</feature>
<evidence type="ECO:0000256" key="3">
    <source>
        <dbReference type="ARBA" id="ARBA00023002"/>
    </source>
</evidence>
<dbReference type="PROSITE" id="PS00557">
    <property type="entry name" value="FMN_HYDROXY_ACID_DH_1"/>
    <property type="match status" value="1"/>
</dbReference>
<dbReference type="Pfam" id="PF01070">
    <property type="entry name" value="FMN_dh"/>
    <property type="match status" value="1"/>
</dbReference>
<accession>A0A7M7J797</accession>
<dbReference type="GeneID" id="100124052"/>
<dbReference type="InParanoid" id="A0A7M7J797"/>
<dbReference type="SUPFAM" id="SSF51395">
    <property type="entry name" value="FMN-linked oxidoreductases"/>
    <property type="match status" value="1"/>
</dbReference>
<dbReference type="PROSITE" id="PS51349">
    <property type="entry name" value="FMN_HYDROXY_ACID_DH_2"/>
    <property type="match status" value="1"/>
</dbReference>
<dbReference type="PANTHER" id="PTHR10578">
    <property type="entry name" value="S -2-HYDROXY-ACID OXIDASE-RELATED"/>
    <property type="match status" value="1"/>
</dbReference>
<evidence type="ECO:0000256" key="1">
    <source>
        <dbReference type="ARBA" id="ARBA00001917"/>
    </source>
</evidence>
<dbReference type="GO" id="GO:0005782">
    <property type="term" value="C:peroxisomal matrix"/>
    <property type="evidence" value="ECO:0007669"/>
    <property type="project" value="TreeGrafter"/>
</dbReference>
<dbReference type="PANTHER" id="PTHR10578:SF149">
    <property type="entry name" value="2-HYDROXYACID OXIDASE 2"/>
    <property type="match status" value="1"/>
</dbReference>
<dbReference type="EC" id="1.1.3.15" evidence="2"/>
<dbReference type="RefSeq" id="XP_016844083.1">
    <property type="nucleotide sequence ID" value="XM_016988594.2"/>
</dbReference>
<dbReference type="AlphaFoldDB" id="A0A7M7J797"/>
<dbReference type="Gene3D" id="3.20.20.70">
    <property type="entry name" value="Aldolase class I"/>
    <property type="match status" value="1"/>
</dbReference>
<dbReference type="SMR" id="A0A7M7J797"/>
<dbReference type="FunFam" id="3.20.20.70:FF:000056">
    <property type="entry name" value="hydroxyacid oxidase 2"/>
    <property type="match status" value="1"/>
</dbReference>
<dbReference type="InterPro" id="IPR013785">
    <property type="entry name" value="Aldolase_TIM"/>
</dbReference>
<comment type="catalytic activity">
    <reaction evidence="5">
        <text>a (2S)-2-hydroxycarboxylate + O2 = a 2-oxocarboxylate + H2O2</text>
        <dbReference type="Rhea" id="RHEA:16789"/>
        <dbReference type="ChEBI" id="CHEBI:15379"/>
        <dbReference type="ChEBI" id="CHEBI:16240"/>
        <dbReference type="ChEBI" id="CHEBI:35179"/>
        <dbReference type="ChEBI" id="CHEBI:58123"/>
        <dbReference type="EC" id="1.1.3.15"/>
    </reaction>
    <physiologicalReaction direction="left-to-right" evidence="5">
        <dbReference type="Rhea" id="RHEA:16790"/>
    </physiologicalReaction>
</comment>
<feature type="domain" description="FMN hydroxy acid dehydrogenase" evidence="9">
    <location>
        <begin position="43"/>
        <end position="402"/>
    </location>
</feature>
<dbReference type="InterPro" id="IPR012133">
    <property type="entry name" value="Alpha-hydoxy_acid_DH_FMN"/>
</dbReference>
<keyword evidence="11" id="KW-1185">Reference proteome</keyword>
<evidence type="ECO:0000256" key="4">
    <source>
        <dbReference type="ARBA" id="ARBA00024042"/>
    </source>
</evidence>
<sequence>MTTSILNTWALRMHFSPLLNVYFCSKQFHTLVKIRRPEIFCTPMMDSFRRLDDFENHAVSVLPPSIRDYYVNGAGEGHTLKINREAFRRLRIRPRLLRNVANRDISTTVLGQKVSMPLGVSPTGKQRLAHPSAECATAKATESAETVFILSAFSSTRIQEVAKAAPKGIMWMQTMLHSDRDCTLHCVRRAEEAGFKAIVLTIDNAVLPKNKAHILDDIPDLSTAVYEDYFLTKMTAEEMGNVHLQIRKIIDQSLTWEAVEWMTSVTKLPIVVKGVLTAEDALLAVKHGASAILVSNHGARQLDGTPAPIEALPEVVKAVGDKVEVYVDGGVRQGIDVFKALAIGARMVFIGRPMLWGLACGGEEGARAVLEIMRREIDETFALAGCSNVEQISRDKDLVVHKSYYNRLL</sequence>